<name>A0A090MIH8_9HYPO</name>
<gene>
    <name evidence="1" type="ORF">BN850_0074870</name>
</gene>
<reference evidence="1" key="1">
    <citation type="submission" date="2013-05" db="EMBL/GenBank/DDBJ databases">
        <title>Draft genome sequences of six wheat associated Fusarium spp. isolates.</title>
        <authorList>
            <person name="Moolhuijzen P.M."/>
            <person name="Manners J.M."/>
            <person name="Wilcox S."/>
            <person name="Bellgard M.I."/>
            <person name="Gardiner D.M."/>
        </authorList>
    </citation>
    <scope>NUCLEOTIDE SEQUENCE</scope>
    <source>
        <strain evidence="1">CS3069</strain>
    </source>
</reference>
<organism evidence="1">
    <name type="scientific">Fusarium clavum</name>
    <dbReference type="NCBI Taxonomy" id="2594811"/>
    <lineage>
        <taxon>Eukaryota</taxon>
        <taxon>Fungi</taxon>
        <taxon>Dikarya</taxon>
        <taxon>Ascomycota</taxon>
        <taxon>Pezizomycotina</taxon>
        <taxon>Sordariomycetes</taxon>
        <taxon>Hypocreomycetidae</taxon>
        <taxon>Hypocreales</taxon>
        <taxon>Nectriaceae</taxon>
        <taxon>Fusarium</taxon>
        <taxon>Fusarium incarnatum-equiseti species complex</taxon>
    </lineage>
</organism>
<evidence type="ECO:0000313" key="1">
    <source>
        <dbReference type="EMBL" id="CEG04777.1"/>
    </source>
</evidence>
<sequence length="187" mass="20822">MKLPSRYIHIRAYQLSRIDSAMGALLEIPTHCWAPHPNGRPALSGGAAVSALFEDQDASTIRSQTLFHALHTPKAQCARPFERGVASFEQAAALQCCSATSNPLHVFQTEIRRPTIHVHPTRYNCGLCDSASIIDFENPDAHIYIIIQRLLQDRSASAVVKQSLSDDITKPFRNNMLDTVFIKRKIS</sequence>
<protein>
    <submittedName>
        <fullName evidence="1">WGS project CBMI000000000 data, contig CS3069_c002045</fullName>
    </submittedName>
</protein>
<dbReference type="EMBL" id="CBMI010002043">
    <property type="protein sequence ID" value="CEG04777.1"/>
    <property type="molecule type" value="Genomic_DNA"/>
</dbReference>
<proteinExistence type="predicted"/>
<comment type="caution">
    <text evidence="1">The sequence shown here is derived from an EMBL/GenBank/DDBJ whole genome shotgun (WGS) entry which is preliminary data.</text>
</comment>
<accession>A0A090MIH8</accession>
<dbReference type="AlphaFoldDB" id="A0A090MIH8"/>